<evidence type="ECO:0000313" key="2">
    <source>
        <dbReference type="Proteomes" id="UP000054783"/>
    </source>
</evidence>
<organism evidence="1 2">
    <name type="scientific">Trichinella patagoniensis</name>
    <dbReference type="NCBI Taxonomy" id="990121"/>
    <lineage>
        <taxon>Eukaryota</taxon>
        <taxon>Metazoa</taxon>
        <taxon>Ecdysozoa</taxon>
        <taxon>Nematoda</taxon>
        <taxon>Enoplea</taxon>
        <taxon>Dorylaimia</taxon>
        <taxon>Trichinellida</taxon>
        <taxon>Trichinellidae</taxon>
        <taxon>Trichinella</taxon>
    </lineage>
</organism>
<gene>
    <name evidence="1" type="ORF">T12_6836</name>
</gene>
<evidence type="ECO:0000313" key="1">
    <source>
        <dbReference type="EMBL" id="KRY01517.1"/>
    </source>
</evidence>
<dbReference type="EMBL" id="JYDQ01004291">
    <property type="protein sequence ID" value="KRY01517.1"/>
    <property type="molecule type" value="Genomic_DNA"/>
</dbReference>
<dbReference type="Proteomes" id="UP000054783">
    <property type="component" value="Unassembled WGS sequence"/>
</dbReference>
<dbReference type="AlphaFoldDB" id="A0A0V0YN26"/>
<protein>
    <submittedName>
        <fullName evidence="1">Uncharacterized protein</fullName>
    </submittedName>
</protein>
<name>A0A0V0YN26_9BILA</name>
<accession>A0A0V0YN26</accession>
<comment type="caution">
    <text evidence="1">The sequence shown here is derived from an EMBL/GenBank/DDBJ whole genome shotgun (WGS) entry which is preliminary data.</text>
</comment>
<sequence length="54" mass="6006">MAQNSAAVGEFIVSDHGALSFLFSAISLEQNRDLKMIALKLIYYIAGKHHITDR</sequence>
<proteinExistence type="predicted"/>
<reference evidence="1 2" key="1">
    <citation type="submission" date="2015-01" db="EMBL/GenBank/DDBJ databases">
        <title>Evolution of Trichinella species and genotypes.</title>
        <authorList>
            <person name="Korhonen P.K."/>
            <person name="Edoardo P."/>
            <person name="Giuseppe L.R."/>
            <person name="Gasser R.B."/>
        </authorList>
    </citation>
    <scope>NUCLEOTIDE SEQUENCE [LARGE SCALE GENOMIC DNA]</scope>
    <source>
        <strain evidence="1">ISS2496</strain>
    </source>
</reference>
<keyword evidence="2" id="KW-1185">Reference proteome</keyword>